<proteinExistence type="predicted"/>
<protein>
    <submittedName>
        <fullName evidence="1">Vesicle transport protein GOT1B isoform X1</fullName>
    </submittedName>
</protein>
<name>A0A2P2K6S1_RHIMU</name>
<organism evidence="1">
    <name type="scientific">Rhizophora mucronata</name>
    <name type="common">Asiatic mangrove</name>
    <dbReference type="NCBI Taxonomy" id="61149"/>
    <lineage>
        <taxon>Eukaryota</taxon>
        <taxon>Viridiplantae</taxon>
        <taxon>Streptophyta</taxon>
        <taxon>Embryophyta</taxon>
        <taxon>Tracheophyta</taxon>
        <taxon>Spermatophyta</taxon>
        <taxon>Magnoliopsida</taxon>
        <taxon>eudicotyledons</taxon>
        <taxon>Gunneridae</taxon>
        <taxon>Pentapetalae</taxon>
        <taxon>rosids</taxon>
        <taxon>fabids</taxon>
        <taxon>Malpighiales</taxon>
        <taxon>Rhizophoraceae</taxon>
        <taxon>Rhizophora</taxon>
    </lineage>
</organism>
<reference evidence="1" key="1">
    <citation type="submission" date="2018-02" db="EMBL/GenBank/DDBJ databases">
        <title>Rhizophora mucronata_Transcriptome.</title>
        <authorList>
            <person name="Meera S.P."/>
            <person name="Sreeshan A."/>
            <person name="Augustine A."/>
        </authorList>
    </citation>
    <scope>NUCLEOTIDE SEQUENCE</scope>
    <source>
        <tissue evidence="1">Leaf</tissue>
    </source>
</reference>
<accession>A0A2P2K6S1</accession>
<dbReference type="EMBL" id="GGEC01020946">
    <property type="protein sequence ID" value="MBX01430.1"/>
    <property type="molecule type" value="Transcribed_RNA"/>
</dbReference>
<sequence>MGTGNSLKSMMQLREHRQNTHGIFLVNDPNAQVANRLRVKLGHLRGSFSPAC</sequence>
<dbReference type="AlphaFoldDB" id="A0A2P2K6S1"/>
<evidence type="ECO:0000313" key="1">
    <source>
        <dbReference type="EMBL" id="MBX01430.1"/>
    </source>
</evidence>